<protein>
    <recommendedName>
        <fullName evidence="12">Phosphotransferase</fullName>
        <ecNumber evidence="12">2.7.1.-</ecNumber>
    </recommendedName>
</protein>
<accession>A0A8H8DGR6</accession>
<dbReference type="Gene3D" id="1.10.287.1250">
    <property type="match status" value="1"/>
</dbReference>
<dbReference type="PANTHER" id="PTHR19443:SF16">
    <property type="entry name" value="HEXOKINASE TYPE 1-RELATED"/>
    <property type="match status" value="1"/>
</dbReference>
<dbReference type="Proteomes" id="UP000673691">
    <property type="component" value="Unassembled WGS sequence"/>
</dbReference>
<evidence type="ECO:0000256" key="8">
    <source>
        <dbReference type="ARBA" id="ARBA00023152"/>
    </source>
</evidence>
<dbReference type="InterPro" id="IPR019807">
    <property type="entry name" value="Hexokinase_BS"/>
</dbReference>
<keyword evidence="8 12" id="KW-0324">Glycolysis</keyword>
<keyword evidence="6 12" id="KW-0418">Kinase</keyword>
<dbReference type="EMBL" id="JAEFCI010009162">
    <property type="protein sequence ID" value="KAG5457989.1"/>
    <property type="molecule type" value="Genomic_DNA"/>
</dbReference>
<evidence type="ECO:0000313" key="14">
    <source>
        <dbReference type="EMBL" id="KAG5457989.1"/>
    </source>
</evidence>
<dbReference type="AlphaFoldDB" id="A0A8H8DGR6"/>
<dbReference type="GO" id="GO:0005524">
    <property type="term" value="F:ATP binding"/>
    <property type="evidence" value="ECO:0007669"/>
    <property type="project" value="UniProtKB-UniRule"/>
</dbReference>
<proteinExistence type="inferred from homology"/>
<comment type="catalytic activity">
    <reaction evidence="11">
        <text>D-glucose + ATP = D-glucose 6-phosphate + ADP + H(+)</text>
        <dbReference type="Rhea" id="RHEA:17825"/>
        <dbReference type="ChEBI" id="CHEBI:4167"/>
        <dbReference type="ChEBI" id="CHEBI:15378"/>
        <dbReference type="ChEBI" id="CHEBI:30616"/>
        <dbReference type="ChEBI" id="CHEBI:61548"/>
        <dbReference type="ChEBI" id="CHEBI:456216"/>
        <dbReference type="EC" id="2.7.1.1"/>
    </reaction>
    <physiologicalReaction direction="left-to-right" evidence="11">
        <dbReference type="Rhea" id="RHEA:17826"/>
    </physiologicalReaction>
</comment>
<comment type="pathway">
    <text evidence="1">Carbohydrate degradation; glycolysis; D-glyceraldehyde 3-phosphate and glycerone phosphate from D-glucose: step 1/4.</text>
</comment>
<reference evidence="14 15" key="1">
    <citation type="journal article" name="Sci. Rep.">
        <title>Genome-scale phylogenetic analyses confirm Olpidium as the closest living zoosporic fungus to the non-flagellated, terrestrial fungi.</title>
        <authorList>
            <person name="Chang Y."/>
            <person name="Rochon D."/>
            <person name="Sekimoto S."/>
            <person name="Wang Y."/>
            <person name="Chovatia M."/>
            <person name="Sandor L."/>
            <person name="Salamov A."/>
            <person name="Grigoriev I.V."/>
            <person name="Stajich J.E."/>
            <person name="Spatafora J.W."/>
        </authorList>
    </citation>
    <scope>NUCLEOTIDE SEQUENCE [LARGE SCALE GENOMIC DNA]</scope>
    <source>
        <strain evidence="14">S191</strain>
    </source>
</reference>
<comment type="caution">
    <text evidence="14">The sequence shown here is derived from an EMBL/GenBank/DDBJ whole genome shotgun (WGS) entry which is preliminary data.</text>
</comment>
<evidence type="ECO:0000256" key="5">
    <source>
        <dbReference type="ARBA" id="ARBA00022741"/>
    </source>
</evidence>
<dbReference type="GO" id="GO:0005739">
    <property type="term" value="C:mitochondrion"/>
    <property type="evidence" value="ECO:0007669"/>
    <property type="project" value="TreeGrafter"/>
</dbReference>
<comment type="catalytic activity">
    <reaction evidence="10">
        <text>D-fructose + ATP = D-fructose 6-phosphate + ADP + H(+)</text>
        <dbReference type="Rhea" id="RHEA:16125"/>
        <dbReference type="ChEBI" id="CHEBI:15378"/>
        <dbReference type="ChEBI" id="CHEBI:30616"/>
        <dbReference type="ChEBI" id="CHEBI:37721"/>
        <dbReference type="ChEBI" id="CHEBI:61527"/>
        <dbReference type="ChEBI" id="CHEBI:456216"/>
        <dbReference type="EC" id="2.7.1.1"/>
    </reaction>
    <physiologicalReaction direction="left-to-right" evidence="10">
        <dbReference type="Rhea" id="RHEA:16126"/>
    </physiologicalReaction>
</comment>
<keyword evidence="7 12" id="KW-0067">ATP-binding</keyword>
<keyword evidence="15" id="KW-1185">Reference proteome</keyword>
<dbReference type="GO" id="GO:0006096">
    <property type="term" value="P:glycolytic process"/>
    <property type="evidence" value="ECO:0007669"/>
    <property type="project" value="UniProtKB-KW"/>
</dbReference>
<evidence type="ECO:0000256" key="3">
    <source>
        <dbReference type="ARBA" id="ARBA00009225"/>
    </source>
</evidence>
<comment type="catalytic activity">
    <reaction evidence="9">
        <text>a D-hexose + ATP = a D-hexose 6-phosphate + ADP + H(+)</text>
        <dbReference type="Rhea" id="RHEA:22740"/>
        <dbReference type="ChEBI" id="CHEBI:4194"/>
        <dbReference type="ChEBI" id="CHEBI:15378"/>
        <dbReference type="ChEBI" id="CHEBI:30616"/>
        <dbReference type="ChEBI" id="CHEBI:229467"/>
        <dbReference type="ChEBI" id="CHEBI:456216"/>
        <dbReference type="EC" id="2.7.1.1"/>
    </reaction>
    <physiologicalReaction direction="left-to-right" evidence="9">
        <dbReference type="Rhea" id="RHEA:22741"/>
    </physiologicalReaction>
</comment>
<evidence type="ECO:0000256" key="1">
    <source>
        <dbReference type="ARBA" id="ARBA00004888"/>
    </source>
</evidence>
<keyword evidence="5 12" id="KW-0547">Nucleotide-binding</keyword>
<dbReference type="OrthoDB" id="419537at2759"/>
<organism evidence="14 15">
    <name type="scientific">Olpidium bornovanus</name>
    <dbReference type="NCBI Taxonomy" id="278681"/>
    <lineage>
        <taxon>Eukaryota</taxon>
        <taxon>Fungi</taxon>
        <taxon>Fungi incertae sedis</taxon>
        <taxon>Olpidiomycota</taxon>
        <taxon>Olpidiomycotina</taxon>
        <taxon>Olpidiomycetes</taxon>
        <taxon>Olpidiales</taxon>
        <taxon>Olpidiaceae</taxon>
        <taxon>Olpidium</taxon>
    </lineage>
</organism>
<comment type="similarity">
    <text evidence="3 12">Belongs to the hexokinase family.</text>
</comment>
<feature type="non-terminal residue" evidence="14">
    <location>
        <position position="233"/>
    </location>
</feature>
<dbReference type="PRINTS" id="PR00475">
    <property type="entry name" value="HEXOKINASE"/>
</dbReference>
<dbReference type="GO" id="GO:0008865">
    <property type="term" value="F:fructokinase activity"/>
    <property type="evidence" value="ECO:0007669"/>
    <property type="project" value="TreeGrafter"/>
</dbReference>
<dbReference type="GO" id="GO:0005829">
    <property type="term" value="C:cytosol"/>
    <property type="evidence" value="ECO:0007669"/>
    <property type="project" value="TreeGrafter"/>
</dbReference>
<evidence type="ECO:0000256" key="12">
    <source>
        <dbReference type="RuleBase" id="RU362007"/>
    </source>
</evidence>
<evidence type="ECO:0000313" key="15">
    <source>
        <dbReference type="Proteomes" id="UP000673691"/>
    </source>
</evidence>
<evidence type="ECO:0000256" key="6">
    <source>
        <dbReference type="ARBA" id="ARBA00022777"/>
    </source>
</evidence>
<dbReference type="PROSITE" id="PS51748">
    <property type="entry name" value="HEXOKINASE_2"/>
    <property type="match status" value="1"/>
</dbReference>
<dbReference type="PROSITE" id="PS00378">
    <property type="entry name" value="HEXOKINASE_1"/>
    <property type="match status" value="1"/>
</dbReference>
<evidence type="ECO:0000256" key="7">
    <source>
        <dbReference type="ARBA" id="ARBA00022840"/>
    </source>
</evidence>
<evidence type="ECO:0000256" key="10">
    <source>
        <dbReference type="ARBA" id="ARBA00047905"/>
    </source>
</evidence>
<evidence type="ECO:0000256" key="9">
    <source>
        <dbReference type="ARBA" id="ARBA00044613"/>
    </source>
</evidence>
<dbReference type="GO" id="GO:0006006">
    <property type="term" value="P:glucose metabolic process"/>
    <property type="evidence" value="ECO:0007669"/>
    <property type="project" value="TreeGrafter"/>
</dbReference>
<name>A0A8H8DGR6_9FUNG</name>
<dbReference type="InterPro" id="IPR043129">
    <property type="entry name" value="ATPase_NBD"/>
</dbReference>
<gene>
    <name evidence="14" type="ORF">BJ554DRAFT_1882</name>
</gene>
<keyword evidence="4 12" id="KW-0808">Transferase</keyword>
<dbReference type="FunFam" id="3.30.420.40:FF:000805">
    <property type="entry name" value="Hexokinase-2"/>
    <property type="match status" value="1"/>
</dbReference>
<evidence type="ECO:0000259" key="13">
    <source>
        <dbReference type="Pfam" id="PF00349"/>
    </source>
</evidence>
<dbReference type="GO" id="GO:0001678">
    <property type="term" value="P:intracellular glucose homeostasis"/>
    <property type="evidence" value="ECO:0007669"/>
    <property type="project" value="InterPro"/>
</dbReference>
<feature type="domain" description="Hexokinase N-terminal" evidence="13">
    <location>
        <begin position="30"/>
        <end position="222"/>
    </location>
</feature>
<dbReference type="InterPro" id="IPR001312">
    <property type="entry name" value="Hexokinase"/>
</dbReference>
<dbReference type="Pfam" id="PF00349">
    <property type="entry name" value="Hexokinase_1"/>
    <property type="match status" value="1"/>
</dbReference>
<dbReference type="GO" id="GO:0004340">
    <property type="term" value="F:glucokinase activity"/>
    <property type="evidence" value="ECO:0007669"/>
    <property type="project" value="TreeGrafter"/>
</dbReference>
<dbReference type="SUPFAM" id="SSF53067">
    <property type="entry name" value="Actin-like ATPase domain"/>
    <property type="match status" value="1"/>
</dbReference>
<dbReference type="PANTHER" id="PTHR19443">
    <property type="entry name" value="HEXOKINASE"/>
    <property type="match status" value="1"/>
</dbReference>
<dbReference type="InterPro" id="IPR022672">
    <property type="entry name" value="Hexokinase_N"/>
</dbReference>
<dbReference type="Gene3D" id="3.30.420.40">
    <property type="match status" value="1"/>
</dbReference>
<evidence type="ECO:0000256" key="2">
    <source>
        <dbReference type="ARBA" id="ARBA00005028"/>
    </source>
</evidence>
<comment type="pathway">
    <text evidence="2">Carbohydrate metabolism; hexose metabolism.</text>
</comment>
<dbReference type="GO" id="GO:0005536">
    <property type="term" value="F:D-glucose binding"/>
    <property type="evidence" value="ECO:0007669"/>
    <property type="project" value="InterPro"/>
</dbReference>
<evidence type="ECO:0000256" key="11">
    <source>
        <dbReference type="ARBA" id="ARBA00048160"/>
    </source>
</evidence>
<sequence length="233" mass="25566">MWKWFSRRSSNPAVQFAKDVEEARQATQAELRRQLTVSTEQLDQIAMHLVAEMDRGARAPGMTLAMLPSYVTGRVTGREVGTYYALDLGGTNLRVCEVKLNGDGTPSLQHQRFVIPQSAMTGHADNLFDFIAESTGEFLRKRGTVAGATEEAVLGFTFSFPFVANSIDSGILTHWTKGFCTKGVEGMDVVQLLQAAFVRHNLKAKVVCIINDTVGTLVAHAYAHPKTEMGVIM</sequence>
<evidence type="ECO:0000256" key="4">
    <source>
        <dbReference type="ARBA" id="ARBA00022679"/>
    </source>
</evidence>
<dbReference type="EC" id="2.7.1.-" evidence="12"/>